<dbReference type="CDD" id="cd02570">
    <property type="entry name" value="PseudoU_synth_EcTruA"/>
    <property type="match status" value="1"/>
</dbReference>
<dbReference type="PANTHER" id="PTHR11142">
    <property type="entry name" value="PSEUDOURIDYLATE SYNTHASE"/>
    <property type="match status" value="1"/>
</dbReference>
<dbReference type="AlphaFoldDB" id="A0A1G9LC79"/>
<keyword evidence="2 4" id="KW-0819">tRNA processing</keyword>
<sequence length="249" mass="27966">MRYFLELAYQGTAYHGWQTQPNAHTVQAELEQALSTLLRRDTAVVASGRTDTGVHACQQFVHFDSDHPLSDRLLRSLNGILPSDVAVRHLYRVPDEAHARFDALERAYEYHLMPHKDPFAPHLSLHFSAPLDVAKMNQAAALLLSHEDFECFSRVKTDVTHFRCTVTAAHWDTEQEKLVFHISANRFLRGMVRAIVGTLLAVGTGKQEVADIQHILQSKDRRQAGHAAPPEGLFLTRVSYPTGLLTLIA</sequence>
<dbReference type="Gene3D" id="3.30.70.660">
    <property type="entry name" value="Pseudouridine synthase I, catalytic domain, C-terminal subdomain"/>
    <property type="match status" value="1"/>
</dbReference>
<comment type="similarity">
    <text evidence="1 4 7">Belongs to the tRNA pseudouridine synthase TruA family.</text>
</comment>
<organism evidence="9 10">
    <name type="scientific">Catalinimonas alkaloidigena</name>
    <dbReference type="NCBI Taxonomy" id="1075417"/>
    <lineage>
        <taxon>Bacteria</taxon>
        <taxon>Pseudomonadati</taxon>
        <taxon>Bacteroidota</taxon>
        <taxon>Cytophagia</taxon>
        <taxon>Cytophagales</taxon>
        <taxon>Catalimonadaceae</taxon>
        <taxon>Catalinimonas</taxon>
    </lineage>
</organism>
<dbReference type="HAMAP" id="MF_00171">
    <property type="entry name" value="TruA"/>
    <property type="match status" value="1"/>
</dbReference>
<dbReference type="InterPro" id="IPR020103">
    <property type="entry name" value="PsdUridine_synth_cat_dom_sf"/>
</dbReference>
<comment type="caution">
    <text evidence="4">Lacks conserved residue(s) required for the propagation of feature annotation.</text>
</comment>
<proteinExistence type="inferred from homology"/>
<evidence type="ECO:0000256" key="6">
    <source>
        <dbReference type="PIRSR" id="PIRSR001430-2"/>
    </source>
</evidence>
<dbReference type="InterPro" id="IPR020095">
    <property type="entry name" value="PsdUridine_synth_TruA_C"/>
</dbReference>
<evidence type="ECO:0000256" key="4">
    <source>
        <dbReference type="HAMAP-Rule" id="MF_00171"/>
    </source>
</evidence>
<evidence type="ECO:0000256" key="2">
    <source>
        <dbReference type="ARBA" id="ARBA00022694"/>
    </source>
</evidence>
<protein>
    <recommendedName>
        <fullName evidence="4">tRNA pseudouridine synthase A</fullName>
        <ecNumber evidence="4">5.4.99.12</ecNumber>
    </recommendedName>
    <alternativeName>
        <fullName evidence="4">tRNA pseudouridine(38-40) synthase</fullName>
    </alternativeName>
    <alternativeName>
        <fullName evidence="4">tRNA pseudouridylate synthase I</fullName>
    </alternativeName>
    <alternativeName>
        <fullName evidence="4">tRNA-uridine isomerase I</fullName>
    </alternativeName>
</protein>
<evidence type="ECO:0000259" key="8">
    <source>
        <dbReference type="Pfam" id="PF01416"/>
    </source>
</evidence>
<accession>A0A1G9LC79</accession>
<evidence type="ECO:0000256" key="5">
    <source>
        <dbReference type="PIRSR" id="PIRSR001430-1"/>
    </source>
</evidence>
<dbReference type="EMBL" id="FNFO01000007">
    <property type="protein sequence ID" value="SDL59568.1"/>
    <property type="molecule type" value="Genomic_DNA"/>
</dbReference>
<reference evidence="9 10" key="1">
    <citation type="submission" date="2016-10" db="EMBL/GenBank/DDBJ databases">
        <authorList>
            <person name="de Groot N.N."/>
        </authorList>
    </citation>
    <scope>NUCLEOTIDE SEQUENCE [LARGE SCALE GENOMIC DNA]</scope>
    <source>
        <strain evidence="9 10">DSM 25186</strain>
    </source>
</reference>
<dbReference type="GO" id="GO:0031119">
    <property type="term" value="P:tRNA pseudouridine synthesis"/>
    <property type="evidence" value="ECO:0007669"/>
    <property type="project" value="UniProtKB-UniRule"/>
</dbReference>
<dbReference type="GO" id="GO:0160147">
    <property type="term" value="F:tRNA pseudouridine(38-40) synthase activity"/>
    <property type="evidence" value="ECO:0007669"/>
    <property type="project" value="UniProtKB-EC"/>
</dbReference>
<comment type="catalytic activity">
    <reaction evidence="4 7">
        <text>uridine(38/39/40) in tRNA = pseudouridine(38/39/40) in tRNA</text>
        <dbReference type="Rhea" id="RHEA:22376"/>
        <dbReference type="Rhea" id="RHEA-COMP:10085"/>
        <dbReference type="Rhea" id="RHEA-COMP:10087"/>
        <dbReference type="ChEBI" id="CHEBI:65314"/>
        <dbReference type="ChEBI" id="CHEBI:65315"/>
        <dbReference type="EC" id="5.4.99.12"/>
    </reaction>
</comment>
<comment type="subunit">
    <text evidence="4">Homodimer.</text>
</comment>
<feature type="domain" description="Pseudouridine synthase I TruA alpha/beta" evidence="8">
    <location>
        <begin position="8"/>
        <end position="102"/>
    </location>
</feature>
<name>A0A1G9LC79_9BACT</name>
<dbReference type="Pfam" id="PF01416">
    <property type="entry name" value="PseudoU_synth_1"/>
    <property type="match status" value="2"/>
</dbReference>
<dbReference type="PIRSF" id="PIRSF001430">
    <property type="entry name" value="tRNA_psdUrid_synth"/>
    <property type="match status" value="1"/>
</dbReference>
<dbReference type="GO" id="GO:0003723">
    <property type="term" value="F:RNA binding"/>
    <property type="evidence" value="ECO:0007669"/>
    <property type="project" value="InterPro"/>
</dbReference>
<evidence type="ECO:0000313" key="10">
    <source>
        <dbReference type="Proteomes" id="UP000198510"/>
    </source>
</evidence>
<dbReference type="EC" id="5.4.99.12" evidence="4"/>
<dbReference type="Gene3D" id="3.30.70.580">
    <property type="entry name" value="Pseudouridine synthase I, catalytic domain, N-terminal subdomain"/>
    <property type="match status" value="1"/>
</dbReference>
<dbReference type="RefSeq" id="WP_089684195.1">
    <property type="nucleotide sequence ID" value="NZ_FNFO01000007.1"/>
</dbReference>
<evidence type="ECO:0000256" key="1">
    <source>
        <dbReference type="ARBA" id="ARBA00009375"/>
    </source>
</evidence>
<gene>
    <name evidence="4" type="primary">truA</name>
    <name evidence="9" type="ORF">SAMN05421823_1074</name>
</gene>
<evidence type="ECO:0000313" key="9">
    <source>
        <dbReference type="EMBL" id="SDL59568.1"/>
    </source>
</evidence>
<dbReference type="InterPro" id="IPR001406">
    <property type="entry name" value="PsdUridine_synth_TruA"/>
</dbReference>
<dbReference type="OrthoDB" id="9811823at2"/>
<dbReference type="NCBIfam" id="TIGR00071">
    <property type="entry name" value="hisT_truA"/>
    <property type="match status" value="1"/>
</dbReference>
<keyword evidence="3 4" id="KW-0413">Isomerase</keyword>
<dbReference type="STRING" id="1075417.SAMN05421823_1074"/>
<evidence type="ECO:0000256" key="3">
    <source>
        <dbReference type="ARBA" id="ARBA00023235"/>
    </source>
</evidence>
<dbReference type="Proteomes" id="UP000198510">
    <property type="component" value="Unassembled WGS sequence"/>
</dbReference>
<dbReference type="InterPro" id="IPR020094">
    <property type="entry name" value="TruA/RsuA/RluB/E/F_N"/>
</dbReference>
<dbReference type="PANTHER" id="PTHR11142:SF0">
    <property type="entry name" value="TRNA PSEUDOURIDINE SYNTHASE-LIKE 1"/>
    <property type="match status" value="1"/>
</dbReference>
<dbReference type="InterPro" id="IPR020097">
    <property type="entry name" value="PsdUridine_synth_TruA_a/b_dom"/>
</dbReference>
<dbReference type="FunFam" id="3.30.70.580:FF:000001">
    <property type="entry name" value="tRNA pseudouridine synthase A"/>
    <property type="match status" value="1"/>
</dbReference>
<feature type="active site" description="Nucleophile" evidence="4 5">
    <location>
        <position position="51"/>
    </location>
</feature>
<evidence type="ECO:0000256" key="7">
    <source>
        <dbReference type="RuleBase" id="RU003792"/>
    </source>
</evidence>
<feature type="binding site" evidence="4 6">
    <location>
        <position position="108"/>
    </location>
    <ligand>
        <name>substrate</name>
    </ligand>
</feature>
<comment type="function">
    <text evidence="4">Formation of pseudouridine at positions 38, 39 and 40 in the anticodon stem and loop of transfer RNAs.</text>
</comment>
<keyword evidence="10" id="KW-1185">Reference proteome</keyword>
<feature type="domain" description="Pseudouridine synthase I TruA alpha/beta" evidence="8">
    <location>
        <begin position="139"/>
        <end position="241"/>
    </location>
</feature>
<dbReference type="SUPFAM" id="SSF55120">
    <property type="entry name" value="Pseudouridine synthase"/>
    <property type="match status" value="1"/>
</dbReference>